<proteinExistence type="predicted"/>
<name>A0AAV5TWX0_9BILA</name>
<organism evidence="2 3">
    <name type="scientific">Pristionchus entomophagus</name>
    <dbReference type="NCBI Taxonomy" id="358040"/>
    <lineage>
        <taxon>Eukaryota</taxon>
        <taxon>Metazoa</taxon>
        <taxon>Ecdysozoa</taxon>
        <taxon>Nematoda</taxon>
        <taxon>Chromadorea</taxon>
        <taxon>Rhabditida</taxon>
        <taxon>Rhabditina</taxon>
        <taxon>Diplogasteromorpha</taxon>
        <taxon>Diplogasteroidea</taxon>
        <taxon>Neodiplogasteridae</taxon>
        <taxon>Pristionchus</taxon>
    </lineage>
</organism>
<sequence>CLERGGDEVRRDCRLYCGCYAPFCGYRCIFDCEEKEGFSRDACFRRCHSTKRSVEQIVKTGLANPRPRRETASRTVRRRDSRGKSAFADAMPRRDPSRRSS</sequence>
<dbReference type="AlphaFoldDB" id="A0AAV5TWX0"/>
<accession>A0AAV5TWX0</accession>
<reference evidence="2" key="1">
    <citation type="submission" date="2023-10" db="EMBL/GenBank/DDBJ databases">
        <title>Genome assembly of Pristionchus species.</title>
        <authorList>
            <person name="Yoshida K."/>
            <person name="Sommer R.J."/>
        </authorList>
    </citation>
    <scope>NUCLEOTIDE SEQUENCE</scope>
    <source>
        <strain evidence="2">RS0144</strain>
    </source>
</reference>
<feature type="non-terminal residue" evidence="2">
    <location>
        <position position="1"/>
    </location>
</feature>
<feature type="compositionally biased region" description="Basic and acidic residues" evidence="1">
    <location>
        <begin position="91"/>
        <end position="101"/>
    </location>
</feature>
<feature type="non-terminal residue" evidence="2">
    <location>
        <position position="101"/>
    </location>
</feature>
<dbReference type="Proteomes" id="UP001432027">
    <property type="component" value="Unassembled WGS sequence"/>
</dbReference>
<feature type="region of interest" description="Disordered" evidence="1">
    <location>
        <begin position="59"/>
        <end position="101"/>
    </location>
</feature>
<evidence type="ECO:0000313" key="2">
    <source>
        <dbReference type="EMBL" id="GMS98984.1"/>
    </source>
</evidence>
<comment type="caution">
    <text evidence="2">The sequence shown here is derived from an EMBL/GenBank/DDBJ whole genome shotgun (WGS) entry which is preliminary data.</text>
</comment>
<evidence type="ECO:0000256" key="1">
    <source>
        <dbReference type="SAM" id="MobiDB-lite"/>
    </source>
</evidence>
<dbReference type="EMBL" id="BTSX01000005">
    <property type="protein sequence ID" value="GMS98984.1"/>
    <property type="molecule type" value="Genomic_DNA"/>
</dbReference>
<evidence type="ECO:0000313" key="3">
    <source>
        <dbReference type="Proteomes" id="UP001432027"/>
    </source>
</evidence>
<keyword evidence="3" id="KW-1185">Reference proteome</keyword>
<gene>
    <name evidence="2" type="ORF">PENTCL1PPCAC_21159</name>
</gene>
<protein>
    <submittedName>
        <fullName evidence="2">Uncharacterized protein</fullName>
    </submittedName>
</protein>